<keyword evidence="2" id="KW-1185">Reference proteome</keyword>
<organism evidence="1 2">
    <name type="scientific">Natrinema limicola JCM 13563</name>
    <dbReference type="NCBI Taxonomy" id="1230457"/>
    <lineage>
        <taxon>Archaea</taxon>
        <taxon>Methanobacteriati</taxon>
        <taxon>Methanobacteriota</taxon>
        <taxon>Stenosarchaea group</taxon>
        <taxon>Halobacteria</taxon>
        <taxon>Halobacteriales</taxon>
        <taxon>Natrialbaceae</taxon>
        <taxon>Natrinema</taxon>
    </lineage>
</organism>
<dbReference type="STRING" id="1230457.C476_12933"/>
<dbReference type="AlphaFoldDB" id="M0C921"/>
<evidence type="ECO:0000313" key="2">
    <source>
        <dbReference type="Proteomes" id="UP000011615"/>
    </source>
</evidence>
<comment type="caution">
    <text evidence="1">The sequence shown here is derived from an EMBL/GenBank/DDBJ whole genome shotgun (WGS) entry which is preliminary data.</text>
</comment>
<proteinExistence type="predicted"/>
<name>M0C921_9EURY</name>
<sequence>MSDRSRRRLLAATGTVCTGAVAGCTGSGDKTDGTDGLVPTDEADVLEGRPQHRTKAGLAPGVCHRL</sequence>
<evidence type="ECO:0000313" key="1">
    <source>
        <dbReference type="EMBL" id="ELZ19108.1"/>
    </source>
</evidence>
<gene>
    <name evidence="1" type="ORF">C476_12933</name>
</gene>
<dbReference type="Proteomes" id="UP000011615">
    <property type="component" value="Unassembled WGS sequence"/>
</dbReference>
<accession>M0C921</accession>
<reference evidence="1 2" key="1">
    <citation type="journal article" date="2014" name="PLoS Genet.">
        <title>Phylogenetically driven sequencing of extremely halophilic archaea reveals strategies for static and dynamic osmo-response.</title>
        <authorList>
            <person name="Becker E.A."/>
            <person name="Seitzer P.M."/>
            <person name="Tritt A."/>
            <person name="Larsen D."/>
            <person name="Krusor M."/>
            <person name="Yao A.I."/>
            <person name="Wu D."/>
            <person name="Madern D."/>
            <person name="Eisen J.A."/>
            <person name="Darling A.E."/>
            <person name="Facciotti M.T."/>
        </authorList>
    </citation>
    <scope>NUCLEOTIDE SEQUENCE [LARGE SCALE GENOMIC DNA]</scope>
    <source>
        <strain evidence="1 2">JCM 13563</strain>
    </source>
</reference>
<dbReference type="RefSeq" id="WP_008013613.1">
    <property type="nucleotide sequence ID" value="NZ_AOIT01000050.1"/>
</dbReference>
<protein>
    <submittedName>
        <fullName evidence="1">Uncharacterized protein</fullName>
    </submittedName>
</protein>
<dbReference type="EMBL" id="AOIT01000050">
    <property type="protein sequence ID" value="ELZ19108.1"/>
    <property type="molecule type" value="Genomic_DNA"/>
</dbReference>
<dbReference type="PROSITE" id="PS51257">
    <property type="entry name" value="PROKAR_LIPOPROTEIN"/>
    <property type="match status" value="1"/>
</dbReference>